<dbReference type="InterPro" id="IPR002156">
    <property type="entry name" value="RNaseH_domain"/>
</dbReference>
<proteinExistence type="predicted"/>
<dbReference type="EMBL" id="NMUH01000085">
    <property type="protein sequence ID" value="MQL70999.1"/>
    <property type="molecule type" value="Genomic_DNA"/>
</dbReference>
<dbReference type="Pfam" id="PF13456">
    <property type="entry name" value="RVT_3"/>
    <property type="match status" value="1"/>
</dbReference>
<organism evidence="3 4">
    <name type="scientific">Colocasia esculenta</name>
    <name type="common">Wild taro</name>
    <name type="synonym">Arum esculentum</name>
    <dbReference type="NCBI Taxonomy" id="4460"/>
    <lineage>
        <taxon>Eukaryota</taxon>
        <taxon>Viridiplantae</taxon>
        <taxon>Streptophyta</taxon>
        <taxon>Embryophyta</taxon>
        <taxon>Tracheophyta</taxon>
        <taxon>Spermatophyta</taxon>
        <taxon>Magnoliopsida</taxon>
        <taxon>Liliopsida</taxon>
        <taxon>Araceae</taxon>
        <taxon>Aroideae</taxon>
        <taxon>Colocasieae</taxon>
        <taxon>Colocasia</taxon>
    </lineage>
</organism>
<gene>
    <name evidence="3" type="ORF">Taro_003314</name>
</gene>
<evidence type="ECO:0000256" key="1">
    <source>
        <dbReference type="SAM" id="Phobius"/>
    </source>
</evidence>
<evidence type="ECO:0000313" key="3">
    <source>
        <dbReference type="EMBL" id="MQL70999.1"/>
    </source>
</evidence>
<sequence>MRIATGVGRSRHGYCRDGLVNATEAGKGRDRTDTGIATAYLSLSECNGAEGDFMCGFAFFYGTGSSLLAETRALHDGLRLALDRQLNVSLVYSDSATLVRAVIMGRLPHWSSRFDSVHRVSAFVVCLWWLGNEGAQAGVPKGARHGPIAMWSAGVVLVGLHSWLTFYVCVVVAGLSGPWLWLVCSNSLVEISPVVVCLGGVTVVVVVPWCLMVVEQRSSVQAKGEAADGLSLAIQLPGGSCSADGYPRFFVSQARVFVVLGVCPSIVCTIEVCVVFLDTLTLMFELYVQRREI</sequence>
<dbReference type="AlphaFoldDB" id="A0A843TRG5"/>
<evidence type="ECO:0000313" key="4">
    <source>
        <dbReference type="Proteomes" id="UP000652761"/>
    </source>
</evidence>
<dbReference type="GO" id="GO:0004523">
    <property type="term" value="F:RNA-DNA hybrid ribonuclease activity"/>
    <property type="evidence" value="ECO:0007669"/>
    <property type="project" value="InterPro"/>
</dbReference>
<keyword evidence="1" id="KW-1133">Transmembrane helix</keyword>
<dbReference type="GO" id="GO:0003676">
    <property type="term" value="F:nucleic acid binding"/>
    <property type="evidence" value="ECO:0007669"/>
    <property type="project" value="InterPro"/>
</dbReference>
<keyword evidence="4" id="KW-1185">Reference proteome</keyword>
<keyword evidence="1" id="KW-0472">Membrane</keyword>
<feature type="transmembrane region" description="Helical" evidence="1">
    <location>
        <begin position="256"/>
        <end position="277"/>
    </location>
</feature>
<comment type="caution">
    <text evidence="3">The sequence shown here is derived from an EMBL/GenBank/DDBJ whole genome shotgun (WGS) entry which is preliminary data.</text>
</comment>
<feature type="domain" description="RNase H type-1" evidence="2">
    <location>
        <begin position="50"/>
        <end position="103"/>
    </location>
</feature>
<feature type="transmembrane region" description="Helical" evidence="1">
    <location>
        <begin position="148"/>
        <end position="173"/>
    </location>
</feature>
<keyword evidence="1" id="KW-0812">Transmembrane</keyword>
<protein>
    <recommendedName>
        <fullName evidence="2">RNase H type-1 domain-containing protein</fullName>
    </recommendedName>
</protein>
<accession>A0A843TRG5</accession>
<name>A0A843TRG5_COLES</name>
<reference evidence="3" key="1">
    <citation type="submission" date="2017-07" db="EMBL/GenBank/DDBJ databases">
        <title>Taro Niue Genome Assembly and Annotation.</title>
        <authorList>
            <person name="Atibalentja N."/>
            <person name="Keating K."/>
            <person name="Fields C.J."/>
        </authorList>
    </citation>
    <scope>NUCLEOTIDE SEQUENCE</scope>
    <source>
        <strain evidence="3">Niue_2</strain>
        <tissue evidence="3">Leaf</tissue>
    </source>
</reference>
<feature type="transmembrane region" description="Helical" evidence="1">
    <location>
        <begin position="193"/>
        <end position="214"/>
    </location>
</feature>
<evidence type="ECO:0000259" key="2">
    <source>
        <dbReference type="Pfam" id="PF13456"/>
    </source>
</evidence>
<dbReference type="Proteomes" id="UP000652761">
    <property type="component" value="Unassembled WGS sequence"/>
</dbReference>